<comment type="caution">
    <text evidence="1">The sequence shown here is derived from an EMBL/GenBank/DDBJ whole genome shotgun (WGS) entry which is preliminary data.</text>
</comment>
<dbReference type="Proteomes" id="UP000663851">
    <property type="component" value="Unassembled WGS sequence"/>
</dbReference>
<name>A0A819UP71_9BILA</name>
<accession>A0A819UP71</accession>
<evidence type="ECO:0000313" key="2">
    <source>
        <dbReference type="Proteomes" id="UP000663851"/>
    </source>
</evidence>
<reference evidence="1" key="1">
    <citation type="submission" date="2021-02" db="EMBL/GenBank/DDBJ databases">
        <authorList>
            <person name="Nowell W R."/>
        </authorList>
    </citation>
    <scope>NUCLEOTIDE SEQUENCE</scope>
</reference>
<proteinExistence type="predicted"/>
<evidence type="ECO:0000313" key="1">
    <source>
        <dbReference type="EMBL" id="CAF4097927.1"/>
    </source>
</evidence>
<sequence length="175" mass="20799">MVQFVLEIAQNFSSIDILIVVDNNTVVTLQIFSSIFRFLQVNESICTEYGLEQASVFGSGKICSAWDKVLYYFSRPSTHHSFLCNMKVVTPFELNTIKYRDKYTFEQIKSRPNNWWHPINNFNQQREWRKCRRQRRNRFLRLATNRSDSLTASLLILADHAFKMSRRVDINQKFD</sequence>
<organism evidence="1 2">
    <name type="scientific">Rotaria socialis</name>
    <dbReference type="NCBI Taxonomy" id="392032"/>
    <lineage>
        <taxon>Eukaryota</taxon>
        <taxon>Metazoa</taxon>
        <taxon>Spiralia</taxon>
        <taxon>Gnathifera</taxon>
        <taxon>Rotifera</taxon>
        <taxon>Eurotatoria</taxon>
        <taxon>Bdelloidea</taxon>
        <taxon>Philodinida</taxon>
        <taxon>Philodinidae</taxon>
        <taxon>Rotaria</taxon>
    </lineage>
</organism>
<dbReference type="AlphaFoldDB" id="A0A819UP71"/>
<protein>
    <submittedName>
        <fullName evidence="1">Uncharacterized protein</fullName>
    </submittedName>
</protein>
<gene>
    <name evidence="1" type="ORF">HFQ381_LOCUS742</name>
</gene>
<dbReference type="EMBL" id="CAJOBO010000017">
    <property type="protein sequence ID" value="CAF4097927.1"/>
    <property type="molecule type" value="Genomic_DNA"/>
</dbReference>